<keyword evidence="3" id="KW-0687">Ribonucleoprotein</keyword>
<evidence type="ECO:0000256" key="3">
    <source>
        <dbReference type="ARBA" id="ARBA00023274"/>
    </source>
</evidence>
<proteinExistence type="inferred from homology"/>
<dbReference type="InterPro" id="IPR036796">
    <property type="entry name" value="Ribosomal_uL11_N_sf"/>
</dbReference>
<evidence type="ECO:0000313" key="5">
    <source>
        <dbReference type="Proteomes" id="UP000694395"/>
    </source>
</evidence>
<reference evidence="4" key="3">
    <citation type="submission" date="2025-09" db="UniProtKB">
        <authorList>
            <consortium name="Ensembl"/>
        </authorList>
    </citation>
    <scope>IDENTIFICATION</scope>
</reference>
<keyword evidence="2" id="KW-0689">Ribosomal protein</keyword>
<dbReference type="Ensembl" id="ENSOMYT00000003553.2">
    <property type="protein sequence ID" value="ENSOMYP00000003186.2"/>
    <property type="gene ID" value="ENSOMYG00000001688.2"/>
</dbReference>
<evidence type="ECO:0000313" key="4">
    <source>
        <dbReference type="Ensembl" id="ENSOMYP00000003186.2"/>
    </source>
</evidence>
<keyword evidence="5" id="KW-1185">Reference proteome</keyword>
<evidence type="ECO:0000256" key="2">
    <source>
        <dbReference type="ARBA" id="ARBA00022980"/>
    </source>
</evidence>
<name>A0A8C7LSF9_ONCMY</name>
<accession>A0A8C7LSF9</accession>
<dbReference type="GO" id="GO:1990904">
    <property type="term" value="C:ribonucleoprotein complex"/>
    <property type="evidence" value="ECO:0007669"/>
    <property type="project" value="UniProtKB-KW"/>
</dbReference>
<evidence type="ECO:0000256" key="1">
    <source>
        <dbReference type="ARBA" id="ARBA00010537"/>
    </source>
</evidence>
<dbReference type="AlphaFoldDB" id="A0A8C7LSF9"/>
<dbReference type="GO" id="GO:0005840">
    <property type="term" value="C:ribosome"/>
    <property type="evidence" value="ECO:0007669"/>
    <property type="project" value="UniProtKB-KW"/>
</dbReference>
<organism evidence="4 5">
    <name type="scientific">Oncorhynchus mykiss</name>
    <name type="common">Rainbow trout</name>
    <name type="synonym">Salmo gairdneri</name>
    <dbReference type="NCBI Taxonomy" id="8022"/>
    <lineage>
        <taxon>Eukaryota</taxon>
        <taxon>Metazoa</taxon>
        <taxon>Chordata</taxon>
        <taxon>Craniata</taxon>
        <taxon>Vertebrata</taxon>
        <taxon>Euteleostomi</taxon>
        <taxon>Actinopterygii</taxon>
        <taxon>Neopterygii</taxon>
        <taxon>Teleostei</taxon>
        <taxon>Protacanthopterygii</taxon>
        <taxon>Salmoniformes</taxon>
        <taxon>Salmonidae</taxon>
        <taxon>Salmoninae</taxon>
        <taxon>Oncorhynchus</taxon>
    </lineage>
</organism>
<dbReference type="SUPFAM" id="SSF54747">
    <property type="entry name" value="Ribosomal L11/L12e N-terminal domain"/>
    <property type="match status" value="1"/>
</dbReference>
<protein>
    <submittedName>
        <fullName evidence="4">Uncharacterized protein</fullName>
    </submittedName>
</protein>
<reference evidence="4" key="1">
    <citation type="submission" date="2020-07" db="EMBL/GenBank/DDBJ databases">
        <title>A long reads based de novo assembly of the rainbow trout Arlee double haploid line genome.</title>
        <authorList>
            <person name="Gao G."/>
            <person name="Palti Y."/>
        </authorList>
    </citation>
    <scope>NUCLEOTIDE SEQUENCE [LARGE SCALE GENOMIC DNA]</scope>
</reference>
<dbReference type="Proteomes" id="UP000694395">
    <property type="component" value="Chromosome 1"/>
</dbReference>
<comment type="similarity">
    <text evidence="1">Belongs to the universal ribosomal protein uL11 family.</text>
</comment>
<reference evidence="4" key="2">
    <citation type="submission" date="2025-08" db="UniProtKB">
        <authorList>
            <consortium name="Ensembl"/>
        </authorList>
    </citation>
    <scope>IDENTIFICATION</scope>
</reference>
<sequence>MNRGLGVNALLTRFKEALRKHILGVMRTIVRSGQAASGPPLGPCPGREGQWMSYFLKQVAGIQKGAGKSRPRDSWDAFEMQNASLNMVTKSIISSARSWNIEIVNNL</sequence>